<dbReference type="InParanoid" id="A0A0G4EQ92"/>
<dbReference type="PROSITE" id="PS51257">
    <property type="entry name" value="PROKAR_LIPOPROTEIN"/>
    <property type="match status" value="1"/>
</dbReference>
<evidence type="ECO:0000313" key="3">
    <source>
        <dbReference type="EMBL" id="CEL99784.1"/>
    </source>
</evidence>
<organism evidence="3 4">
    <name type="scientific">Vitrella brassicaformis (strain CCMP3155)</name>
    <dbReference type="NCBI Taxonomy" id="1169540"/>
    <lineage>
        <taxon>Eukaryota</taxon>
        <taxon>Sar</taxon>
        <taxon>Alveolata</taxon>
        <taxon>Colpodellida</taxon>
        <taxon>Vitrellaceae</taxon>
        <taxon>Vitrella</taxon>
    </lineage>
</organism>
<feature type="chain" id="PRO_5005187681" evidence="2">
    <location>
        <begin position="26"/>
        <end position="254"/>
    </location>
</feature>
<accession>A0A0G4EQ92</accession>
<name>A0A0G4EQ92_VITBC</name>
<dbReference type="VEuPathDB" id="CryptoDB:Vbra_12651"/>
<proteinExistence type="predicted"/>
<feature type="region of interest" description="Disordered" evidence="1">
    <location>
        <begin position="226"/>
        <end position="254"/>
    </location>
</feature>
<sequence length="254" mass="26292">MKLTSAVSIASLLLLSACSSHTAAGAAPAVDERRTADDGGGPIDALKQQFEEFLAVLEVPQQDTAAADGEDREQDERKRAAKLTIDKVRKAVSKLKKGRLAKTAKATSEQSPYSPEFIAGVDAFVAEVNSSIAAFQAAFGTEIGDEISVLLVSIEEDLEAIEVVAQTGGVDVVVRGIGDLDAIDVEAQADLEAQADRPDAISAAAAATGARRELLGEFESRGGATLSASMAAPSRRGNSGGSRLAHGILHTHGK</sequence>
<dbReference type="AlphaFoldDB" id="A0A0G4EQ92"/>
<evidence type="ECO:0000256" key="1">
    <source>
        <dbReference type="SAM" id="MobiDB-lite"/>
    </source>
</evidence>
<gene>
    <name evidence="3" type="ORF">Vbra_12651</name>
</gene>
<keyword evidence="4" id="KW-1185">Reference proteome</keyword>
<evidence type="ECO:0000256" key="2">
    <source>
        <dbReference type="SAM" id="SignalP"/>
    </source>
</evidence>
<dbReference type="Proteomes" id="UP000041254">
    <property type="component" value="Unassembled WGS sequence"/>
</dbReference>
<reference evidence="3 4" key="1">
    <citation type="submission" date="2014-11" db="EMBL/GenBank/DDBJ databases">
        <authorList>
            <person name="Zhu J."/>
            <person name="Qi W."/>
            <person name="Song R."/>
        </authorList>
    </citation>
    <scope>NUCLEOTIDE SEQUENCE [LARGE SCALE GENOMIC DNA]</scope>
</reference>
<feature type="signal peptide" evidence="2">
    <location>
        <begin position="1"/>
        <end position="25"/>
    </location>
</feature>
<dbReference type="EMBL" id="CDMY01000289">
    <property type="protein sequence ID" value="CEL99784.1"/>
    <property type="molecule type" value="Genomic_DNA"/>
</dbReference>
<protein>
    <submittedName>
        <fullName evidence="3">Uncharacterized protein</fullName>
    </submittedName>
</protein>
<dbReference type="PhylomeDB" id="A0A0G4EQ92"/>
<evidence type="ECO:0000313" key="4">
    <source>
        <dbReference type="Proteomes" id="UP000041254"/>
    </source>
</evidence>
<keyword evidence="2" id="KW-0732">Signal</keyword>